<accession>A0A2P5D5V7</accession>
<gene>
    <name evidence="2" type="ORF">PanWU01x14_094170</name>
</gene>
<evidence type="ECO:0000313" key="2">
    <source>
        <dbReference type="EMBL" id="PON68608.1"/>
    </source>
</evidence>
<sequence>SLPISSVLFIALLQRPGLNASLVIWPTLRELENLLKPESSMSTIFNITLASHPPRDLLGSASTWSFHRTRRMILPGQTKR</sequence>
<keyword evidence="1" id="KW-0732">Signal</keyword>
<comment type="caution">
    <text evidence="2">The sequence shown here is derived from an EMBL/GenBank/DDBJ whole genome shotgun (WGS) entry which is preliminary data.</text>
</comment>
<dbReference type="AlphaFoldDB" id="A0A2P5D5V7"/>
<reference evidence="3" key="1">
    <citation type="submission" date="2016-06" db="EMBL/GenBank/DDBJ databases">
        <title>Parallel loss of symbiosis genes in relatives of nitrogen-fixing non-legume Parasponia.</title>
        <authorList>
            <person name="Van Velzen R."/>
            <person name="Holmer R."/>
            <person name="Bu F."/>
            <person name="Rutten L."/>
            <person name="Van Zeijl A."/>
            <person name="Liu W."/>
            <person name="Santuari L."/>
            <person name="Cao Q."/>
            <person name="Sharma T."/>
            <person name="Shen D."/>
            <person name="Roswanjaya Y."/>
            <person name="Wardhani T."/>
            <person name="Kalhor M.S."/>
            <person name="Jansen J."/>
            <person name="Van den Hoogen J."/>
            <person name="Gungor B."/>
            <person name="Hartog M."/>
            <person name="Hontelez J."/>
            <person name="Verver J."/>
            <person name="Yang W.-C."/>
            <person name="Schijlen E."/>
            <person name="Repin R."/>
            <person name="Schilthuizen M."/>
            <person name="Schranz E."/>
            <person name="Heidstra R."/>
            <person name="Miyata K."/>
            <person name="Fedorova E."/>
            <person name="Kohlen W."/>
            <person name="Bisseling T."/>
            <person name="Smit S."/>
            <person name="Geurts R."/>
        </authorList>
    </citation>
    <scope>NUCLEOTIDE SEQUENCE [LARGE SCALE GENOMIC DNA]</scope>
    <source>
        <strain evidence="3">cv. WU1-14</strain>
    </source>
</reference>
<protein>
    <submittedName>
        <fullName evidence="2">Uncharacterized protein</fullName>
    </submittedName>
</protein>
<dbReference type="EMBL" id="JXTB01000061">
    <property type="protein sequence ID" value="PON68608.1"/>
    <property type="molecule type" value="Genomic_DNA"/>
</dbReference>
<organism evidence="2 3">
    <name type="scientific">Parasponia andersonii</name>
    <name type="common">Sponia andersonii</name>
    <dbReference type="NCBI Taxonomy" id="3476"/>
    <lineage>
        <taxon>Eukaryota</taxon>
        <taxon>Viridiplantae</taxon>
        <taxon>Streptophyta</taxon>
        <taxon>Embryophyta</taxon>
        <taxon>Tracheophyta</taxon>
        <taxon>Spermatophyta</taxon>
        <taxon>Magnoliopsida</taxon>
        <taxon>eudicotyledons</taxon>
        <taxon>Gunneridae</taxon>
        <taxon>Pentapetalae</taxon>
        <taxon>rosids</taxon>
        <taxon>fabids</taxon>
        <taxon>Rosales</taxon>
        <taxon>Cannabaceae</taxon>
        <taxon>Parasponia</taxon>
    </lineage>
</organism>
<feature type="signal peptide" evidence="1">
    <location>
        <begin position="1"/>
        <end position="20"/>
    </location>
</feature>
<dbReference type="Proteomes" id="UP000237105">
    <property type="component" value="Unassembled WGS sequence"/>
</dbReference>
<feature type="chain" id="PRO_5015188854" evidence="1">
    <location>
        <begin position="21"/>
        <end position="80"/>
    </location>
</feature>
<proteinExistence type="predicted"/>
<evidence type="ECO:0000256" key="1">
    <source>
        <dbReference type="SAM" id="SignalP"/>
    </source>
</evidence>
<feature type="non-terminal residue" evidence="2">
    <location>
        <position position="1"/>
    </location>
</feature>
<keyword evidence="3" id="KW-1185">Reference proteome</keyword>
<evidence type="ECO:0000313" key="3">
    <source>
        <dbReference type="Proteomes" id="UP000237105"/>
    </source>
</evidence>
<name>A0A2P5D5V7_PARAD</name>